<dbReference type="Proteomes" id="UP000009022">
    <property type="component" value="Unassembled WGS sequence"/>
</dbReference>
<gene>
    <name evidence="9" type="ORF">TRIADDRAFT_57353</name>
</gene>
<dbReference type="PANTHER" id="PTHR24019">
    <property type="entry name" value="ADIPOLIN"/>
    <property type="match status" value="1"/>
</dbReference>
<comment type="subcellular location">
    <subcellularLocation>
        <location evidence="1">Secreted</location>
    </subcellularLocation>
</comment>
<proteinExistence type="inferred from homology"/>
<evidence type="ECO:0000313" key="9">
    <source>
        <dbReference type="EMBL" id="EDV24153.1"/>
    </source>
</evidence>
<dbReference type="PROSITE" id="PS50871">
    <property type="entry name" value="C1Q"/>
    <property type="match status" value="1"/>
</dbReference>
<evidence type="ECO:0000256" key="7">
    <source>
        <dbReference type="ARBA" id="ARBA00038198"/>
    </source>
</evidence>
<comment type="similarity">
    <text evidence="7">Belongs to the adipolin/erythroferrone family.</text>
</comment>
<dbReference type="PANTHER" id="PTHR24019:SF5">
    <property type="entry name" value="ADIPOLIN"/>
    <property type="match status" value="1"/>
</dbReference>
<name>B3RZ75_TRIAD</name>
<dbReference type="CTD" id="6754892"/>
<dbReference type="InParanoid" id="B3RZ75"/>
<keyword evidence="6" id="KW-0325">Glycoprotein</keyword>
<dbReference type="KEGG" id="tad:TRIADDRAFT_57353"/>
<reference evidence="9 10" key="1">
    <citation type="journal article" date="2008" name="Nature">
        <title>The Trichoplax genome and the nature of placozoans.</title>
        <authorList>
            <person name="Srivastava M."/>
            <person name="Begovic E."/>
            <person name="Chapman J."/>
            <person name="Putnam N.H."/>
            <person name="Hellsten U."/>
            <person name="Kawashima T."/>
            <person name="Kuo A."/>
            <person name="Mitros T."/>
            <person name="Salamov A."/>
            <person name="Carpenter M.L."/>
            <person name="Signorovitch A.Y."/>
            <person name="Moreno M.A."/>
            <person name="Kamm K."/>
            <person name="Grimwood J."/>
            <person name="Schmutz J."/>
            <person name="Shapiro H."/>
            <person name="Grigoriev I.V."/>
            <person name="Buss L.W."/>
            <person name="Schierwater B."/>
            <person name="Dellaporta S.L."/>
            <person name="Rokhsar D.S."/>
        </authorList>
    </citation>
    <scope>NUCLEOTIDE SEQUENCE [LARGE SCALE GENOMIC DNA]</scope>
    <source>
        <strain evidence="9 10">Grell-BS-1999</strain>
    </source>
</reference>
<keyword evidence="2" id="KW-0964">Secreted</keyword>
<dbReference type="GO" id="GO:0005179">
    <property type="term" value="F:hormone activity"/>
    <property type="evidence" value="ECO:0000318"/>
    <property type="project" value="GO_Central"/>
</dbReference>
<dbReference type="HOGENOM" id="CLU_814648_0_0_1"/>
<dbReference type="SUPFAM" id="SSF49842">
    <property type="entry name" value="TNF-like"/>
    <property type="match status" value="1"/>
</dbReference>
<dbReference type="InterPro" id="IPR001073">
    <property type="entry name" value="C1q_dom"/>
</dbReference>
<accession>B3RZ75</accession>
<keyword evidence="3" id="KW-0372">Hormone</keyword>
<dbReference type="GO" id="GO:0005615">
    <property type="term" value="C:extracellular space"/>
    <property type="evidence" value="ECO:0000318"/>
    <property type="project" value="GO_Central"/>
</dbReference>
<dbReference type="Gene3D" id="2.60.120.40">
    <property type="match status" value="1"/>
</dbReference>
<sequence length="341" mass="37762">MAVRVNDDCYPNFILANFAYGNRPMAAGFYWRALDFFYCPLFHKPRVDIKKSIDALGDNRHCKNIDGTCTKIIIIVSSKAPTKSPFSAWKDFLEKAKEEERKKLQDCPITCPAGPKGAGGPPGPPGLPGKNIAKADVIAVIREVFEEYFTATEKCGLCVKRNQSSVNIFTYITKKAQDHLSFSKAPIAVIPSAFHMELHSSINIDHGTRKLLTNYVQPSHRGAFMRGNGVDVKKGLFIAPYSAIYRFSGLVHLHHSISPSTILTRNEHVTAYICIDFSCTRNRSIKYVSGISPNSRQFTLYADGILYVEAGHTVGIYVENISGHSITVQQRTSFSGHLVGA</sequence>
<evidence type="ECO:0000256" key="5">
    <source>
        <dbReference type="ARBA" id="ARBA00023157"/>
    </source>
</evidence>
<keyword evidence="10" id="KW-1185">Reference proteome</keyword>
<feature type="domain" description="C1q" evidence="8">
    <location>
        <begin position="187"/>
        <end position="341"/>
    </location>
</feature>
<keyword evidence="4" id="KW-0732">Signal</keyword>
<evidence type="ECO:0000256" key="2">
    <source>
        <dbReference type="ARBA" id="ARBA00022525"/>
    </source>
</evidence>
<dbReference type="OMA" id="RALICIN"/>
<dbReference type="InterPro" id="IPR052136">
    <property type="entry name" value="Adipolin/Erythroferrone-rel"/>
</dbReference>
<organism evidence="9 10">
    <name type="scientific">Trichoplax adhaerens</name>
    <name type="common">Trichoplax reptans</name>
    <dbReference type="NCBI Taxonomy" id="10228"/>
    <lineage>
        <taxon>Eukaryota</taxon>
        <taxon>Metazoa</taxon>
        <taxon>Placozoa</taxon>
        <taxon>Uniplacotomia</taxon>
        <taxon>Trichoplacea</taxon>
        <taxon>Trichoplacidae</taxon>
        <taxon>Trichoplax</taxon>
    </lineage>
</organism>
<dbReference type="RefSeq" id="XP_002113679.1">
    <property type="nucleotide sequence ID" value="XM_002113643.1"/>
</dbReference>
<evidence type="ECO:0000256" key="3">
    <source>
        <dbReference type="ARBA" id="ARBA00022702"/>
    </source>
</evidence>
<dbReference type="PhylomeDB" id="B3RZ75"/>
<keyword evidence="5" id="KW-1015">Disulfide bond</keyword>
<dbReference type="OrthoDB" id="5969874at2759"/>
<evidence type="ECO:0000256" key="1">
    <source>
        <dbReference type="ARBA" id="ARBA00004613"/>
    </source>
</evidence>
<dbReference type="AlphaFoldDB" id="B3RZ75"/>
<dbReference type="EMBL" id="DS985246">
    <property type="protein sequence ID" value="EDV24153.1"/>
    <property type="molecule type" value="Genomic_DNA"/>
</dbReference>
<protein>
    <recommendedName>
        <fullName evidence="8">C1q domain-containing protein</fullName>
    </recommendedName>
</protein>
<dbReference type="STRING" id="10228.B3RZ75"/>
<evidence type="ECO:0000256" key="6">
    <source>
        <dbReference type="ARBA" id="ARBA00023180"/>
    </source>
</evidence>
<dbReference type="FunCoup" id="B3RZ75">
    <property type="interactions" value="2"/>
</dbReference>
<evidence type="ECO:0000259" key="8">
    <source>
        <dbReference type="PROSITE" id="PS50871"/>
    </source>
</evidence>
<evidence type="ECO:0000256" key="4">
    <source>
        <dbReference type="ARBA" id="ARBA00022729"/>
    </source>
</evidence>
<evidence type="ECO:0000313" key="10">
    <source>
        <dbReference type="Proteomes" id="UP000009022"/>
    </source>
</evidence>
<dbReference type="GeneID" id="6754892"/>
<dbReference type="eggNOG" id="ENOG502QQVR">
    <property type="taxonomic scope" value="Eukaryota"/>
</dbReference>
<dbReference type="InterPro" id="IPR008983">
    <property type="entry name" value="Tumour_necrosis_fac-like_dom"/>
</dbReference>